<evidence type="ECO:0000256" key="2">
    <source>
        <dbReference type="ARBA" id="ARBA00009636"/>
    </source>
</evidence>
<comment type="caution">
    <text evidence="12">The sequence shown here is derived from an EMBL/GenBank/DDBJ whole genome shotgun (WGS) entry which is preliminary data.</text>
</comment>
<dbReference type="GO" id="GO:0000930">
    <property type="term" value="C:gamma-tubulin complex"/>
    <property type="evidence" value="ECO:0007669"/>
    <property type="project" value="InterPro"/>
</dbReference>
<evidence type="ECO:0000313" key="12">
    <source>
        <dbReference type="EMBL" id="KAG7661755.1"/>
    </source>
</evidence>
<dbReference type="InterPro" id="IPR017975">
    <property type="entry name" value="Tubulin_CS"/>
</dbReference>
<gene>
    <name evidence="12" type="ORF">J8A68_004703</name>
</gene>
<dbReference type="CDD" id="cd02188">
    <property type="entry name" value="gamma_tubulin"/>
    <property type="match status" value="1"/>
</dbReference>
<dbReference type="AlphaFoldDB" id="A0A8J5QI47"/>
<evidence type="ECO:0000256" key="10">
    <source>
        <dbReference type="SAM" id="MobiDB-lite"/>
    </source>
</evidence>
<evidence type="ECO:0000256" key="8">
    <source>
        <dbReference type="ARBA" id="ARBA00023212"/>
    </source>
</evidence>
<dbReference type="InterPro" id="IPR018316">
    <property type="entry name" value="Tubulin/FtsZ_2-layer-sand-dom"/>
</dbReference>
<dbReference type="GO" id="GO:0007020">
    <property type="term" value="P:microtubule nucleation"/>
    <property type="evidence" value="ECO:0007669"/>
    <property type="project" value="InterPro"/>
</dbReference>
<sequence>MPGETITIQVGQCGNQVGLEYWNQLASEHGINPDGTAISYTDAIENEYEFQPINGNTLHPQQSHHLSNSQQQQSDRKDQPNLFFSLSDSNTYTPRAILVDLDFPVVKKCTNSLPMFNPRNIHYSNTPAGNIWQRGYRYGTRHESELLDLIDREVDKCDNLANFQLIHSVAGGTGSGVGSKLLELLSDRYGNKKVLSTFSVFPLNEKSSDVVVQPYNTVLTLRSLIEYSHATFVFDNDALSSIDNISYDYSKRGFESINKLIAYATASISNPMRFPRYMYTSFDSIIPALIPVPDLKFLTTSIVPMSQQKHSSLNEYDMILELSNDKYKSNRVPADVHYLSTLNYLIGDDLNRQEIQKGIAKAQQRTPFVPWMTRSVHVIECKQSPFIKRSGGTNSRNLGGIQVSNNTSISDVFTKLLDQYDRFFRRKAYVNKYVENNSAEEQSRIIDMFNEGREAVADVVQEYDACKRPSYLDNSGEEEDQSMY</sequence>
<evidence type="ECO:0000259" key="11">
    <source>
        <dbReference type="SMART" id="SM00864"/>
    </source>
</evidence>
<evidence type="ECO:0000313" key="13">
    <source>
        <dbReference type="Proteomes" id="UP000694255"/>
    </source>
</evidence>
<evidence type="ECO:0000256" key="4">
    <source>
        <dbReference type="ARBA" id="ARBA00022490"/>
    </source>
</evidence>
<organism evidence="12 13">
    <name type="scientific">[Candida] subhashii</name>
    <dbReference type="NCBI Taxonomy" id="561895"/>
    <lineage>
        <taxon>Eukaryota</taxon>
        <taxon>Fungi</taxon>
        <taxon>Dikarya</taxon>
        <taxon>Ascomycota</taxon>
        <taxon>Saccharomycotina</taxon>
        <taxon>Pichiomycetes</taxon>
        <taxon>Debaryomycetaceae</taxon>
        <taxon>Spathaspora</taxon>
    </lineage>
</organism>
<evidence type="ECO:0000256" key="1">
    <source>
        <dbReference type="ARBA" id="ARBA00004267"/>
    </source>
</evidence>
<keyword evidence="8" id="KW-0206">Cytoskeleton</keyword>
<dbReference type="Proteomes" id="UP000694255">
    <property type="component" value="Unassembled WGS sequence"/>
</dbReference>
<evidence type="ECO:0000256" key="9">
    <source>
        <dbReference type="ARBA" id="ARBA00033229"/>
    </source>
</evidence>
<dbReference type="GeneID" id="73471503"/>
<keyword evidence="6" id="KW-0547">Nucleotide-binding</keyword>
<keyword evidence="5" id="KW-0493">Microtubule</keyword>
<dbReference type="Pfam" id="PF03953">
    <property type="entry name" value="Tubulin_C"/>
    <property type="match status" value="1"/>
</dbReference>
<keyword evidence="13" id="KW-1185">Reference proteome</keyword>
<accession>A0A8J5QI47</accession>
<evidence type="ECO:0000256" key="5">
    <source>
        <dbReference type="ARBA" id="ARBA00022701"/>
    </source>
</evidence>
<dbReference type="GO" id="GO:0031122">
    <property type="term" value="P:cytoplasmic microtubule organization"/>
    <property type="evidence" value="ECO:0007669"/>
    <property type="project" value="InterPro"/>
</dbReference>
<dbReference type="PROSITE" id="PS00227">
    <property type="entry name" value="TUBULIN"/>
    <property type="match status" value="1"/>
</dbReference>
<proteinExistence type="inferred from homology"/>
<dbReference type="InterPro" id="IPR003008">
    <property type="entry name" value="Tubulin_FtsZ_GTPase"/>
</dbReference>
<dbReference type="PANTHER" id="PTHR11588">
    <property type="entry name" value="TUBULIN"/>
    <property type="match status" value="1"/>
</dbReference>
<reference evidence="12 13" key="1">
    <citation type="journal article" date="2021" name="DNA Res.">
        <title>Genome analysis of Candida subhashii reveals its hybrid nature and dual mitochondrial genome conformations.</title>
        <authorList>
            <person name="Mixao V."/>
            <person name="Hegedusova E."/>
            <person name="Saus E."/>
            <person name="Pryszcz L.P."/>
            <person name="Cillingova A."/>
            <person name="Nosek J."/>
            <person name="Gabaldon T."/>
        </authorList>
    </citation>
    <scope>NUCLEOTIDE SEQUENCE [LARGE SCALE GENOMIC DNA]</scope>
    <source>
        <strain evidence="12 13">CBS 10753</strain>
    </source>
</reference>
<dbReference type="OrthoDB" id="10249382at2759"/>
<name>A0A8J5QI47_9ASCO</name>
<evidence type="ECO:0000256" key="7">
    <source>
        <dbReference type="ARBA" id="ARBA00023134"/>
    </source>
</evidence>
<feature type="domain" description="Tubulin/FtsZ GTPase" evidence="11">
    <location>
        <begin position="80"/>
        <end position="276"/>
    </location>
</feature>
<comment type="subcellular location">
    <subcellularLocation>
        <location evidence="1">Cytoplasm</location>
        <location evidence="1">Cytoskeleton</location>
        <location evidence="1">Microtubule organizing center</location>
    </subcellularLocation>
</comment>
<dbReference type="Pfam" id="PF00091">
    <property type="entry name" value="Tubulin"/>
    <property type="match status" value="1"/>
</dbReference>
<dbReference type="RefSeq" id="XP_049261988.1">
    <property type="nucleotide sequence ID" value="XM_049408690.1"/>
</dbReference>
<evidence type="ECO:0000256" key="3">
    <source>
        <dbReference type="ARBA" id="ARBA00018848"/>
    </source>
</evidence>
<evidence type="ECO:0000256" key="6">
    <source>
        <dbReference type="ARBA" id="ARBA00022741"/>
    </source>
</evidence>
<feature type="compositionally biased region" description="Low complexity" evidence="10">
    <location>
        <begin position="61"/>
        <end position="73"/>
    </location>
</feature>
<keyword evidence="4" id="KW-0963">Cytoplasm</keyword>
<feature type="region of interest" description="Disordered" evidence="10">
    <location>
        <begin position="53"/>
        <end position="85"/>
    </location>
</feature>
<protein>
    <recommendedName>
        <fullName evidence="3">Tubulin gamma chain</fullName>
    </recommendedName>
    <alternativeName>
        <fullName evidence="9">Gamma-tubulin</fullName>
    </alternativeName>
</protein>
<dbReference type="EMBL" id="JAGSYN010000199">
    <property type="protein sequence ID" value="KAG7661755.1"/>
    <property type="molecule type" value="Genomic_DNA"/>
</dbReference>
<dbReference type="InterPro" id="IPR002454">
    <property type="entry name" value="Gamma_tubulin"/>
</dbReference>
<dbReference type="GO" id="GO:0005525">
    <property type="term" value="F:GTP binding"/>
    <property type="evidence" value="ECO:0007669"/>
    <property type="project" value="UniProtKB-KW"/>
</dbReference>
<dbReference type="GO" id="GO:0005874">
    <property type="term" value="C:microtubule"/>
    <property type="evidence" value="ECO:0007669"/>
    <property type="project" value="UniProtKB-KW"/>
</dbReference>
<dbReference type="InterPro" id="IPR000217">
    <property type="entry name" value="Tubulin"/>
</dbReference>
<dbReference type="SMART" id="SM00864">
    <property type="entry name" value="Tubulin"/>
    <property type="match status" value="1"/>
</dbReference>
<comment type="similarity">
    <text evidence="2">Belongs to the tubulin family.</text>
</comment>
<keyword evidence="7" id="KW-0342">GTP-binding</keyword>